<sequence length="467" mass="51194">MRRLSFSLSLFSFWGSHPLSSIPLIRPSHPSLSSIPLIRPLSIHPSHSRPSSIHSSHLAPCHRTRPCSFLPSCHPSLSVFRPSLIIPSHPSLRFTLLSSVPLHPSPFSSVPFFHPPSHPSLSSVPLSPLSPFPVIRFLFILPSIRPSPSPSLSSSVPLIHPSSFCPCSSFRSLSHPSLSSIPLIYPSTSLVIRPFSFRPSQSIPFSSIPLSSVLLIHPFSFPSLLIRSLSSSFPLITSLSSDPFCSSGQIPQLIKSLFILTSHPPCHSIPFIHPLSSVPLIHPSHPSLLSITSLTPIHPSLSAIPLIRSLLIPTPLIPSLYHYFSPTPVSSIPIIQSSNPSLSSPLSSIPLIHTLIHTLSSSPVSPSPLNHVLTHSIPSHPFPLIQLHLIPHPSSIPIVFISLLSILLLTIHPSHHPSHPFSSQSVLLIPKSPIKQARRAEPKARWSFLTLWFDRLKESPIWGFFSR</sequence>
<dbReference type="AlphaFoldDB" id="A0A3R7SK06"/>
<dbReference type="Proteomes" id="UP000283509">
    <property type="component" value="Unassembled WGS sequence"/>
</dbReference>
<reference evidence="1 2" key="1">
    <citation type="submission" date="2018-04" db="EMBL/GenBank/DDBJ databases">
        <authorList>
            <person name="Zhang X."/>
            <person name="Yuan J."/>
            <person name="Li F."/>
            <person name="Xiang J."/>
        </authorList>
    </citation>
    <scope>NUCLEOTIDE SEQUENCE [LARGE SCALE GENOMIC DNA]</scope>
    <source>
        <tissue evidence="1">Muscle</tissue>
    </source>
</reference>
<name>A0A3R7SK06_PENVA</name>
<gene>
    <name evidence="1" type="ORF">C7M84_017801</name>
</gene>
<keyword evidence="2" id="KW-1185">Reference proteome</keyword>
<accession>A0A3R7SK06</accession>
<organism evidence="1 2">
    <name type="scientific">Penaeus vannamei</name>
    <name type="common">Whiteleg shrimp</name>
    <name type="synonym">Litopenaeus vannamei</name>
    <dbReference type="NCBI Taxonomy" id="6689"/>
    <lineage>
        <taxon>Eukaryota</taxon>
        <taxon>Metazoa</taxon>
        <taxon>Ecdysozoa</taxon>
        <taxon>Arthropoda</taxon>
        <taxon>Crustacea</taxon>
        <taxon>Multicrustacea</taxon>
        <taxon>Malacostraca</taxon>
        <taxon>Eumalacostraca</taxon>
        <taxon>Eucarida</taxon>
        <taxon>Decapoda</taxon>
        <taxon>Dendrobranchiata</taxon>
        <taxon>Penaeoidea</taxon>
        <taxon>Penaeidae</taxon>
        <taxon>Penaeus</taxon>
    </lineage>
</organism>
<reference evidence="1 2" key="2">
    <citation type="submission" date="2019-01" db="EMBL/GenBank/DDBJ databases">
        <title>The decoding of complex shrimp genome reveals the adaptation for benthos swimmer, frequently molting mechanism and breeding impact on genome.</title>
        <authorList>
            <person name="Sun Y."/>
            <person name="Gao Y."/>
            <person name="Yu Y."/>
        </authorList>
    </citation>
    <scope>NUCLEOTIDE SEQUENCE [LARGE SCALE GENOMIC DNA]</scope>
    <source>
        <tissue evidence="1">Muscle</tissue>
    </source>
</reference>
<dbReference type="EMBL" id="QCYY01003281">
    <property type="protein sequence ID" value="ROT64276.1"/>
    <property type="molecule type" value="Genomic_DNA"/>
</dbReference>
<evidence type="ECO:0000313" key="1">
    <source>
        <dbReference type="EMBL" id="ROT64276.1"/>
    </source>
</evidence>
<protein>
    <submittedName>
        <fullName evidence="1">Uncharacterized protein</fullName>
    </submittedName>
</protein>
<evidence type="ECO:0000313" key="2">
    <source>
        <dbReference type="Proteomes" id="UP000283509"/>
    </source>
</evidence>
<proteinExistence type="predicted"/>
<comment type="caution">
    <text evidence="1">The sequence shown here is derived from an EMBL/GenBank/DDBJ whole genome shotgun (WGS) entry which is preliminary data.</text>
</comment>